<dbReference type="RefSeq" id="WP_160345260.1">
    <property type="nucleotide sequence ID" value="NZ_WSRR01000006.1"/>
</dbReference>
<dbReference type="GO" id="GO:0006355">
    <property type="term" value="P:regulation of DNA-templated transcription"/>
    <property type="evidence" value="ECO:0007669"/>
    <property type="project" value="InterPro"/>
</dbReference>
<comment type="caution">
    <text evidence="1">The sequence shown here is derived from an EMBL/GenBank/DDBJ whole genome shotgun (WGS) entry which is preliminary data.</text>
</comment>
<evidence type="ECO:0000313" key="1">
    <source>
        <dbReference type="EMBL" id="MVX60650.1"/>
    </source>
</evidence>
<accession>A0A6N8JP85</accession>
<evidence type="ECO:0008006" key="3">
    <source>
        <dbReference type="Google" id="ProtNLM"/>
    </source>
</evidence>
<protein>
    <recommendedName>
        <fullName evidence="3">Type II toxin-antitoxin system RelB/DinJ family antitoxin</fullName>
    </recommendedName>
</protein>
<organism evidence="1 2">
    <name type="scientific">Adlercreutzia mucosicola</name>
    <dbReference type="NCBI Taxonomy" id="580026"/>
    <lineage>
        <taxon>Bacteria</taxon>
        <taxon>Bacillati</taxon>
        <taxon>Actinomycetota</taxon>
        <taxon>Coriobacteriia</taxon>
        <taxon>Eggerthellales</taxon>
        <taxon>Eggerthellaceae</taxon>
        <taxon>Adlercreutzia</taxon>
    </lineage>
</organism>
<name>A0A6N8JP85_9ACTN</name>
<dbReference type="OrthoDB" id="3177856at2"/>
<dbReference type="InterPro" id="IPR013321">
    <property type="entry name" value="Arc_rbn_hlx_hlx"/>
</dbReference>
<evidence type="ECO:0000313" key="2">
    <source>
        <dbReference type="Proteomes" id="UP000463388"/>
    </source>
</evidence>
<dbReference type="Gene3D" id="1.10.1220.10">
    <property type="entry name" value="Met repressor-like"/>
    <property type="match status" value="1"/>
</dbReference>
<sequence>MMESALVSARIPQAKKEAGVSLLASLGASTSDLINNAFDYLLAHQSLPADHESRA</sequence>
<dbReference type="EMBL" id="WSRR01000006">
    <property type="protein sequence ID" value="MVX60650.1"/>
    <property type="molecule type" value="Genomic_DNA"/>
</dbReference>
<dbReference type="AlphaFoldDB" id="A0A6N8JP85"/>
<reference evidence="1 2" key="1">
    <citation type="submission" date="2019-12" db="EMBL/GenBank/DDBJ databases">
        <title>Microbes associate with the intestines of laboratory mice.</title>
        <authorList>
            <person name="Navarre W."/>
            <person name="Wong E."/>
        </authorList>
    </citation>
    <scope>NUCLEOTIDE SEQUENCE [LARGE SCALE GENOMIC DNA]</scope>
    <source>
        <strain evidence="1 2">NM66_B29</strain>
    </source>
</reference>
<dbReference type="Proteomes" id="UP000463388">
    <property type="component" value="Unassembled WGS sequence"/>
</dbReference>
<keyword evidence="2" id="KW-1185">Reference proteome</keyword>
<proteinExistence type="predicted"/>
<gene>
    <name evidence="1" type="ORF">GKZ27_04135</name>
</gene>